<dbReference type="InterPro" id="IPR024087">
    <property type="entry name" value="Creatininase-like_sf"/>
</dbReference>
<keyword evidence="7" id="KW-1185">Reference proteome</keyword>
<dbReference type="SUPFAM" id="SSF102215">
    <property type="entry name" value="Creatininase"/>
    <property type="match status" value="1"/>
</dbReference>
<sequence>MTEKVLYEELCPAEFQDRLQACPVAYLPLGTLEWHGPHLPLGADGIQSQELFIRTAERIGGIVLPKLFLGPDRFYHDPERELYGMDICTGGTIVPYEMQQLPGSAYWMPDEEYRGMILRIGANLSRAGFKILAAHGHGPSIRQFGALKEELHSKCGLIGVTAFDFMEDDRLRFQNDHAAANETSITMAVRPELVQLERIRNGEELPIAVAGADPRTDASREYGMEILEMNVNALCRGIGELLNKEKLTL</sequence>
<evidence type="ECO:0008006" key="8">
    <source>
        <dbReference type="Google" id="ProtNLM"/>
    </source>
</evidence>
<dbReference type="Gene3D" id="3.40.50.10310">
    <property type="entry name" value="Creatininase"/>
    <property type="match status" value="1"/>
</dbReference>
<comment type="similarity">
    <text evidence="5">Belongs to the creatininase superfamily.</text>
</comment>
<comment type="caution">
    <text evidence="6">The sequence shown here is derived from an EMBL/GenBank/DDBJ whole genome shotgun (WGS) entry which is preliminary data.</text>
</comment>
<dbReference type="Proteomes" id="UP001600941">
    <property type="component" value="Unassembled WGS sequence"/>
</dbReference>
<evidence type="ECO:0000313" key="7">
    <source>
        <dbReference type="Proteomes" id="UP001600941"/>
    </source>
</evidence>
<dbReference type="RefSeq" id="WP_033140026.1">
    <property type="nucleotide sequence ID" value="NZ_BAABZQ010000001.1"/>
</dbReference>
<evidence type="ECO:0000313" key="6">
    <source>
        <dbReference type="EMBL" id="GAA6497543.1"/>
    </source>
</evidence>
<evidence type="ECO:0000256" key="5">
    <source>
        <dbReference type="ARBA" id="ARBA00024029"/>
    </source>
</evidence>
<evidence type="ECO:0000256" key="1">
    <source>
        <dbReference type="ARBA" id="ARBA00001947"/>
    </source>
</evidence>
<keyword evidence="2" id="KW-0479">Metal-binding</keyword>
<keyword evidence="3" id="KW-0378">Hydrolase</keyword>
<reference evidence="6 7" key="1">
    <citation type="submission" date="2024-04" db="EMBL/GenBank/DDBJ databases">
        <title>Defined microbial consortia suppress multidrug-resistant proinflammatory Enterobacteriaceae via ecological control.</title>
        <authorList>
            <person name="Furuichi M."/>
            <person name="Kawaguchi T."/>
            <person name="Pust M."/>
            <person name="Yasuma K."/>
            <person name="Plichta D."/>
            <person name="Hasegawa N."/>
            <person name="Ohya T."/>
            <person name="Bhattarai S."/>
            <person name="Sasajima S."/>
            <person name="Aoto Y."/>
            <person name="Tuganbaev T."/>
            <person name="Yaginuma M."/>
            <person name="Ueda M."/>
            <person name="Okahashi N."/>
            <person name="Amafuji K."/>
            <person name="Kiridooshi Y."/>
            <person name="Sugita K."/>
            <person name="Strazar M."/>
            <person name="Skelly A."/>
            <person name="Suda W."/>
            <person name="Hattori M."/>
            <person name="Nakamoto N."/>
            <person name="Caballero S."/>
            <person name="Norman J."/>
            <person name="Olle B."/>
            <person name="Tanoue T."/>
            <person name="Arita M."/>
            <person name="Bucci V."/>
            <person name="Atarashi K."/>
            <person name="Xavier R."/>
            <person name="Honda K."/>
        </authorList>
    </citation>
    <scope>NUCLEOTIDE SEQUENCE [LARGE SCALE GENOMIC DNA]</scope>
    <source>
        <strain evidence="7">k34-0107-D12</strain>
    </source>
</reference>
<proteinExistence type="inferred from homology"/>
<dbReference type="InterPro" id="IPR003785">
    <property type="entry name" value="Creatininase/forma_Hydrolase"/>
</dbReference>
<gene>
    <name evidence="6" type="ORF">K340107D12_03590</name>
</gene>
<dbReference type="PANTHER" id="PTHR35005:SF1">
    <property type="entry name" value="2-AMINO-5-FORMYLAMINO-6-RIBOSYLAMINOPYRIMIDIN-4(3H)-ONE 5'-MONOPHOSPHATE DEFORMYLASE"/>
    <property type="match status" value="1"/>
</dbReference>
<dbReference type="Pfam" id="PF02633">
    <property type="entry name" value="Creatininase"/>
    <property type="match status" value="1"/>
</dbReference>
<organism evidence="6 7">
    <name type="scientific">Blautia parvula</name>
    <dbReference type="NCBI Taxonomy" id="2877527"/>
    <lineage>
        <taxon>Bacteria</taxon>
        <taxon>Bacillati</taxon>
        <taxon>Bacillota</taxon>
        <taxon>Clostridia</taxon>
        <taxon>Lachnospirales</taxon>
        <taxon>Lachnospiraceae</taxon>
        <taxon>Blautia</taxon>
    </lineage>
</organism>
<dbReference type="EMBL" id="BAABZQ010000001">
    <property type="protein sequence ID" value="GAA6497543.1"/>
    <property type="molecule type" value="Genomic_DNA"/>
</dbReference>
<evidence type="ECO:0000256" key="2">
    <source>
        <dbReference type="ARBA" id="ARBA00022723"/>
    </source>
</evidence>
<name>A0ABQ0BLY5_9FIRM</name>
<protein>
    <recommendedName>
        <fullName evidence="8">Creatininase family protein</fullName>
    </recommendedName>
</protein>
<evidence type="ECO:0000256" key="4">
    <source>
        <dbReference type="ARBA" id="ARBA00022833"/>
    </source>
</evidence>
<evidence type="ECO:0000256" key="3">
    <source>
        <dbReference type="ARBA" id="ARBA00022801"/>
    </source>
</evidence>
<accession>A0ABQ0BLY5</accession>
<keyword evidence="4" id="KW-0862">Zinc</keyword>
<comment type="cofactor">
    <cofactor evidence="1">
        <name>Zn(2+)</name>
        <dbReference type="ChEBI" id="CHEBI:29105"/>
    </cofactor>
</comment>
<dbReference type="PANTHER" id="PTHR35005">
    <property type="entry name" value="3-DEHYDRO-SCYLLO-INOSOSE HYDROLASE"/>
    <property type="match status" value="1"/>
</dbReference>